<accession>A0A6P1T1L8</accession>
<evidence type="ECO:0000313" key="1">
    <source>
        <dbReference type="EMBL" id="QHQ36628.1"/>
    </source>
</evidence>
<dbReference type="KEGG" id="amaq:GO499_16335"/>
<dbReference type="AlphaFoldDB" id="A0A6P1T1L8"/>
<dbReference type="PANTHER" id="PTHR47473">
    <property type="entry name" value="BTA1P"/>
    <property type="match status" value="1"/>
</dbReference>
<organism evidence="1 2">
    <name type="scientific">Algicella marina</name>
    <dbReference type="NCBI Taxonomy" id="2683284"/>
    <lineage>
        <taxon>Bacteria</taxon>
        <taxon>Pseudomonadati</taxon>
        <taxon>Pseudomonadota</taxon>
        <taxon>Alphaproteobacteria</taxon>
        <taxon>Rhodobacterales</taxon>
        <taxon>Paracoccaceae</taxon>
        <taxon>Algicella</taxon>
    </lineage>
</organism>
<proteinExistence type="predicted"/>
<dbReference type="Proteomes" id="UP000464495">
    <property type="component" value="Chromosome"/>
</dbReference>
<dbReference type="RefSeq" id="WP_161863175.1">
    <property type="nucleotide sequence ID" value="NZ_CP046620.1"/>
</dbReference>
<protein>
    <submittedName>
        <fullName evidence="1">DUF3419 family protein</fullName>
    </submittedName>
</protein>
<dbReference type="InterPro" id="IPR021829">
    <property type="entry name" value="DUF3419"/>
</dbReference>
<name>A0A6P1T1L8_9RHOB</name>
<sequence>MSVAKATREQLGAAVHQNKALSRTGMLERMFSSLFQGLVYAQIWEDPDCDMEALEITPEKNLVSISSGGCNMMSYLSRSPASILVVDLSPAHVALARLKLKAAEVLTQEQFYDLFGHADRASNPALFDSHLAPELDETTRNYWQGRRVLARRINMFARGFYRYGVLGRFLTSAHWLAWLGGVKFDKLLAARTLEEQQAFYDSEIAPQFKRPLVKFLARRRAALFGLGIPPAQYDKLAADGEGDVLPVLQHRIRKLICDFPVSENYFAWAAFNRGYRSDGTGPLPPYLQARHFDAVKAAAANVEVHNISLTEALAACPVASKHGYVLLDAQDWMTDTQLNALWAEITRTAADGARVVFRTGGVPDILPGRVRQDILDRWEYQPDLSTKLSAEDRSAIYGATHVYVFRG</sequence>
<reference evidence="1 2" key="1">
    <citation type="submission" date="2019-12" db="EMBL/GenBank/DDBJ databases">
        <title>Complete genome sequence of Algicella marina strain 9Alg 56(T) isolated from the red alga Tichocarpus crinitus.</title>
        <authorList>
            <person name="Kim S.-G."/>
            <person name="Nedashkovskaya O.I."/>
        </authorList>
    </citation>
    <scope>NUCLEOTIDE SEQUENCE [LARGE SCALE GENOMIC DNA]</scope>
    <source>
        <strain evidence="1 2">9Alg 56</strain>
    </source>
</reference>
<dbReference type="PANTHER" id="PTHR47473:SF1">
    <property type="entry name" value="METHYLTRANSFERASE DOMAIN-CONTAINING PROTEIN"/>
    <property type="match status" value="1"/>
</dbReference>
<dbReference type="EMBL" id="CP046620">
    <property type="protein sequence ID" value="QHQ36628.1"/>
    <property type="molecule type" value="Genomic_DNA"/>
</dbReference>
<dbReference type="Pfam" id="PF11899">
    <property type="entry name" value="DUF3419"/>
    <property type="match status" value="1"/>
</dbReference>
<gene>
    <name evidence="1" type="ORF">GO499_16335</name>
</gene>
<keyword evidence="2" id="KW-1185">Reference proteome</keyword>
<evidence type="ECO:0000313" key="2">
    <source>
        <dbReference type="Proteomes" id="UP000464495"/>
    </source>
</evidence>